<dbReference type="Proteomes" id="UP000054270">
    <property type="component" value="Unassembled WGS sequence"/>
</dbReference>
<feature type="region of interest" description="Disordered" evidence="1">
    <location>
        <begin position="239"/>
        <end position="371"/>
    </location>
</feature>
<dbReference type="EMBL" id="KN817636">
    <property type="protein sequence ID" value="KJA15746.1"/>
    <property type="molecule type" value="Genomic_DNA"/>
</dbReference>
<evidence type="ECO:0000313" key="2">
    <source>
        <dbReference type="EMBL" id="KJA15746.1"/>
    </source>
</evidence>
<reference evidence="3" key="1">
    <citation type="submission" date="2014-04" db="EMBL/GenBank/DDBJ databases">
        <title>Evolutionary Origins and Diversification of the Mycorrhizal Mutualists.</title>
        <authorList>
            <consortium name="DOE Joint Genome Institute"/>
            <consortium name="Mycorrhizal Genomics Consortium"/>
            <person name="Kohler A."/>
            <person name="Kuo A."/>
            <person name="Nagy L.G."/>
            <person name="Floudas D."/>
            <person name="Copeland A."/>
            <person name="Barry K.W."/>
            <person name="Cichocki N."/>
            <person name="Veneault-Fourrey C."/>
            <person name="LaButti K."/>
            <person name="Lindquist E.A."/>
            <person name="Lipzen A."/>
            <person name="Lundell T."/>
            <person name="Morin E."/>
            <person name="Murat C."/>
            <person name="Riley R."/>
            <person name="Ohm R."/>
            <person name="Sun H."/>
            <person name="Tunlid A."/>
            <person name="Henrissat B."/>
            <person name="Grigoriev I.V."/>
            <person name="Hibbett D.S."/>
            <person name="Martin F."/>
        </authorList>
    </citation>
    <scope>NUCLEOTIDE SEQUENCE [LARGE SCALE GENOMIC DNA]</scope>
    <source>
        <strain evidence="3">FD-334 SS-4</strain>
    </source>
</reference>
<keyword evidence="3" id="KW-1185">Reference proteome</keyword>
<evidence type="ECO:0000256" key="1">
    <source>
        <dbReference type="SAM" id="MobiDB-lite"/>
    </source>
</evidence>
<accession>A0A0D2NGG9</accession>
<feature type="region of interest" description="Disordered" evidence="1">
    <location>
        <begin position="434"/>
        <end position="459"/>
    </location>
</feature>
<name>A0A0D2NGG9_HYPSF</name>
<dbReference type="AlphaFoldDB" id="A0A0D2NGG9"/>
<feature type="compositionally biased region" description="Basic residues" evidence="1">
    <location>
        <begin position="436"/>
        <end position="449"/>
    </location>
</feature>
<evidence type="ECO:0000313" key="3">
    <source>
        <dbReference type="Proteomes" id="UP000054270"/>
    </source>
</evidence>
<gene>
    <name evidence="2" type="ORF">HYPSUDRAFT_48069</name>
</gene>
<feature type="compositionally biased region" description="Basic and acidic residues" evidence="1">
    <location>
        <begin position="256"/>
        <end position="268"/>
    </location>
</feature>
<organism evidence="2 3">
    <name type="scientific">Hypholoma sublateritium (strain FD-334 SS-4)</name>
    <dbReference type="NCBI Taxonomy" id="945553"/>
    <lineage>
        <taxon>Eukaryota</taxon>
        <taxon>Fungi</taxon>
        <taxon>Dikarya</taxon>
        <taxon>Basidiomycota</taxon>
        <taxon>Agaricomycotina</taxon>
        <taxon>Agaricomycetes</taxon>
        <taxon>Agaricomycetidae</taxon>
        <taxon>Agaricales</taxon>
        <taxon>Agaricineae</taxon>
        <taxon>Strophariaceae</taxon>
        <taxon>Hypholoma</taxon>
    </lineage>
</organism>
<proteinExistence type="predicted"/>
<sequence length="459" mass="49980">MDYTGIPYGFFTEEFTAYKQQIAPEYHQACVRSCPRTVDYNSDSALLPSPPFPWDEGLQHAGVHTSPGPSIQWPLPAFGHAVGSLESEPAIGLLTPPNAQYTGFNAPPSPRAPCIAGWVPPLVAESTYSAGPSNGPWPLPNCISVEKSWGSSPTFPSSLGGSAPPSIPYTAYDGYSRPFVAQSVYSEDSLFAVNNQFLYPSPVSNEGGNYLDLSSVNVNRQITSSSDLSEEGIIKKKLISGLPTGPGQSSTSGDGARNDIPHTLRIQRDATNGEGGPSLGKGKGKGKRKRMAEDSLENVPDEKQYPKRARRHDQQEPERIMGDQPPQMTRQVVEHEKLMKQRGPRRRTAPTQPNALPFFEVTGSTDSGGDAKMKKNKCLEMSEPLAHTPVVPPVSTHSYQQTIHGTKEITLNGIYIGVGCVPLNRKERAALERKAGIRKAVRKRTKRNKKQDQAPRPSN</sequence>
<protein>
    <submittedName>
        <fullName evidence="2">Uncharacterized protein</fullName>
    </submittedName>
</protein>
<feature type="compositionally biased region" description="Basic and acidic residues" evidence="1">
    <location>
        <begin position="312"/>
        <end position="321"/>
    </location>
</feature>